<evidence type="ECO:0000313" key="3">
    <source>
        <dbReference type="EMBL" id="MBS2550180.1"/>
    </source>
</evidence>
<feature type="transmembrane region" description="Helical" evidence="2">
    <location>
        <begin position="402"/>
        <end position="427"/>
    </location>
</feature>
<dbReference type="RefSeq" id="WP_212012467.1">
    <property type="nucleotide sequence ID" value="NZ_JAAFYZ010000094.1"/>
</dbReference>
<comment type="caution">
    <text evidence="3">The sequence shown here is derived from an EMBL/GenBank/DDBJ whole genome shotgun (WGS) entry which is preliminary data.</text>
</comment>
<evidence type="ECO:0000313" key="4">
    <source>
        <dbReference type="Proteomes" id="UP000730482"/>
    </source>
</evidence>
<reference evidence="3 4" key="1">
    <citation type="submission" date="2020-02" db="EMBL/GenBank/DDBJ databases">
        <title>Acidophilic actinobacteria isolated from forest soil.</title>
        <authorList>
            <person name="Golinska P."/>
        </authorList>
    </citation>
    <scope>NUCLEOTIDE SEQUENCE [LARGE SCALE GENOMIC DNA]</scope>
    <source>
        <strain evidence="3 4">NL8</strain>
    </source>
</reference>
<feature type="region of interest" description="Disordered" evidence="1">
    <location>
        <begin position="358"/>
        <end position="394"/>
    </location>
</feature>
<evidence type="ECO:0000256" key="2">
    <source>
        <dbReference type="SAM" id="Phobius"/>
    </source>
</evidence>
<sequence length="429" mass="44421">MSSGASGGRLGGGAGGGRMSGDAAWPLPGVVTLADIGALGPAISENTGQSIAIQPLSGRPGFLAKIYRQPRPAQDGDRLDALIAAPETLNPADRAIVRAASSWPVARITRPGNAVVGCVIPAAPDRFKTAVTVAGVSAAQHVEVDWLAKPDEDLRQVGIAAPGPAGRVAVCRNLAELAEVLEKLGLVYSDWSYSNAFWSPADHSVFVIDIDGCQLGKMPNVHQPSWADPLTPAGGDADRYTDRFRVALLVSRCLTAKRRADAIGGIATGRWPDQPAAPDVLLDMLLAADRERRPSIGQLRLALAGGPYFRPAPRTPWLSAPGVPDAALRAARGEGPAVTEAASAVTSGTAPKKVLLKPFGTANQPSNKPVVDLSKPLPPLEPAASTTPATPNRGAGARLRSLAFAVLAIVLTIVAATVAVALFNTLIER</sequence>
<keyword evidence="4" id="KW-1185">Reference proteome</keyword>
<evidence type="ECO:0000256" key="1">
    <source>
        <dbReference type="SAM" id="MobiDB-lite"/>
    </source>
</evidence>
<organism evidence="3 4">
    <name type="scientific">Catenulispora pinistramenti</name>
    <dbReference type="NCBI Taxonomy" id="2705254"/>
    <lineage>
        <taxon>Bacteria</taxon>
        <taxon>Bacillati</taxon>
        <taxon>Actinomycetota</taxon>
        <taxon>Actinomycetes</taxon>
        <taxon>Catenulisporales</taxon>
        <taxon>Catenulisporaceae</taxon>
        <taxon>Catenulispora</taxon>
    </lineage>
</organism>
<dbReference type="Proteomes" id="UP000730482">
    <property type="component" value="Unassembled WGS sequence"/>
</dbReference>
<name>A0ABS5KVZ2_9ACTN</name>
<keyword evidence="2" id="KW-0812">Transmembrane</keyword>
<gene>
    <name evidence="3" type="ORF">KGQ19_25255</name>
</gene>
<proteinExistence type="predicted"/>
<protein>
    <submittedName>
        <fullName evidence="3">Uncharacterized protein</fullName>
    </submittedName>
</protein>
<dbReference type="EMBL" id="JAAFYZ010000094">
    <property type="protein sequence ID" value="MBS2550180.1"/>
    <property type="molecule type" value="Genomic_DNA"/>
</dbReference>
<accession>A0ABS5KVZ2</accession>
<keyword evidence="2" id="KW-0472">Membrane</keyword>
<keyword evidence="2" id="KW-1133">Transmembrane helix</keyword>